<dbReference type="Proteomes" id="UP001457282">
    <property type="component" value="Unassembled WGS sequence"/>
</dbReference>
<evidence type="ECO:0000256" key="4">
    <source>
        <dbReference type="ARBA" id="ARBA00022970"/>
    </source>
</evidence>
<feature type="transmembrane region" description="Helical" evidence="7">
    <location>
        <begin position="276"/>
        <end position="300"/>
    </location>
</feature>
<sequence length="400" mass="44325">MLEDQQTEVQEAKGTSFLKTCFNMINALTGLGLITTPYAVSRTGWSSLPFLVATGMITCYAGILLIKCLNTDTSMKTYPDVGFHAFGPKGRFFVSIFLYLELYLVPIGFLIMEADNLERFFPQAGINVRGHHIGGKPFFTMVVGLIILPTMWLKDLRLLSYVSMCGFLSALIIVVSIVCVGIDGVGFSRRGKIFDSTGIPTTLSLFAFCYGVHSITPVVYSSMRHRNHFYKVLLFVFSLCTLNYIILAVLGYLMFGDDVQSQVTMSLPTSKVISKIAIYTTLAIPIVKYALIMTPIANGIENSLPKNWNNKFIFIFIRTILLVSTVVLAIVFPYFDTLMALVGAILCVTMSILLPCICYLKIFRLYRKCCVEVGIIGCIIVMGVAVGVVGTYTSVKERIK</sequence>
<comment type="subcellular location">
    <subcellularLocation>
        <location evidence="1">Membrane</location>
        <topology evidence="1">Multi-pass membrane protein</topology>
    </subcellularLocation>
</comment>
<keyword evidence="10" id="KW-1185">Reference proteome</keyword>
<feature type="transmembrane region" description="Helical" evidence="7">
    <location>
        <begin position="312"/>
        <end position="332"/>
    </location>
</feature>
<name>A0AAW1WT43_RUBAR</name>
<evidence type="ECO:0000256" key="5">
    <source>
        <dbReference type="ARBA" id="ARBA00022989"/>
    </source>
</evidence>
<feature type="transmembrane region" description="Helical" evidence="7">
    <location>
        <begin position="92"/>
        <end position="112"/>
    </location>
</feature>
<feature type="transmembrane region" description="Helical" evidence="7">
    <location>
        <begin position="199"/>
        <end position="220"/>
    </location>
</feature>
<proteinExistence type="predicted"/>
<feature type="transmembrane region" description="Helical" evidence="7">
    <location>
        <begin position="46"/>
        <end position="66"/>
    </location>
</feature>
<keyword evidence="2" id="KW-0813">Transport</keyword>
<evidence type="ECO:0000256" key="3">
    <source>
        <dbReference type="ARBA" id="ARBA00022692"/>
    </source>
</evidence>
<gene>
    <name evidence="9" type="ORF">M0R45_024411</name>
</gene>
<feature type="transmembrane region" description="Helical" evidence="7">
    <location>
        <begin position="132"/>
        <end position="153"/>
    </location>
</feature>
<feature type="transmembrane region" description="Helical" evidence="7">
    <location>
        <begin position="338"/>
        <end position="360"/>
    </location>
</feature>
<comment type="caution">
    <text evidence="9">The sequence shown here is derived from an EMBL/GenBank/DDBJ whole genome shotgun (WGS) entry which is preliminary data.</text>
</comment>
<evidence type="ECO:0000256" key="2">
    <source>
        <dbReference type="ARBA" id="ARBA00022448"/>
    </source>
</evidence>
<evidence type="ECO:0000313" key="10">
    <source>
        <dbReference type="Proteomes" id="UP001457282"/>
    </source>
</evidence>
<feature type="domain" description="Amino acid transporter transmembrane" evidence="8">
    <location>
        <begin position="14"/>
        <end position="393"/>
    </location>
</feature>
<dbReference type="PANTHER" id="PTHR22950:SF698">
    <property type="entry name" value="AMINO ACID TRANSPORTER TRANSMEMBRANE DOMAIN-CONTAINING PROTEIN"/>
    <property type="match status" value="1"/>
</dbReference>
<keyword evidence="5 7" id="KW-1133">Transmembrane helix</keyword>
<dbReference type="PANTHER" id="PTHR22950">
    <property type="entry name" value="AMINO ACID TRANSPORTER"/>
    <property type="match status" value="1"/>
</dbReference>
<keyword evidence="4" id="KW-0029">Amino-acid transport</keyword>
<keyword evidence="6 7" id="KW-0472">Membrane</keyword>
<evidence type="ECO:0000259" key="8">
    <source>
        <dbReference type="Pfam" id="PF01490"/>
    </source>
</evidence>
<feature type="transmembrane region" description="Helical" evidence="7">
    <location>
        <begin position="232"/>
        <end position="256"/>
    </location>
</feature>
<dbReference type="AlphaFoldDB" id="A0AAW1WT43"/>
<evidence type="ECO:0000256" key="1">
    <source>
        <dbReference type="ARBA" id="ARBA00004141"/>
    </source>
</evidence>
<reference evidence="9 10" key="1">
    <citation type="journal article" date="2023" name="G3 (Bethesda)">
        <title>A chromosome-length genome assembly and annotation of blackberry (Rubus argutus, cv. 'Hillquist').</title>
        <authorList>
            <person name="Bruna T."/>
            <person name="Aryal R."/>
            <person name="Dudchenko O."/>
            <person name="Sargent D.J."/>
            <person name="Mead D."/>
            <person name="Buti M."/>
            <person name="Cavallini A."/>
            <person name="Hytonen T."/>
            <person name="Andres J."/>
            <person name="Pham M."/>
            <person name="Weisz D."/>
            <person name="Mascagni F."/>
            <person name="Usai G."/>
            <person name="Natali L."/>
            <person name="Bassil N."/>
            <person name="Fernandez G.E."/>
            <person name="Lomsadze A."/>
            <person name="Armour M."/>
            <person name="Olukolu B."/>
            <person name="Poorten T."/>
            <person name="Britton C."/>
            <person name="Davik J."/>
            <person name="Ashrafi H."/>
            <person name="Aiden E.L."/>
            <person name="Borodovsky M."/>
            <person name="Worthington M."/>
        </authorList>
    </citation>
    <scope>NUCLEOTIDE SEQUENCE [LARGE SCALE GENOMIC DNA]</scope>
    <source>
        <strain evidence="9">PI 553951</strain>
    </source>
</reference>
<accession>A0AAW1WT43</accession>
<dbReference type="Pfam" id="PF01490">
    <property type="entry name" value="Aa_trans"/>
    <property type="match status" value="1"/>
</dbReference>
<feature type="transmembrane region" description="Helical" evidence="7">
    <location>
        <begin position="372"/>
        <end position="395"/>
    </location>
</feature>
<dbReference type="GO" id="GO:0005774">
    <property type="term" value="C:vacuolar membrane"/>
    <property type="evidence" value="ECO:0007669"/>
    <property type="project" value="TreeGrafter"/>
</dbReference>
<dbReference type="GO" id="GO:0015179">
    <property type="term" value="F:L-amino acid transmembrane transporter activity"/>
    <property type="evidence" value="ECO:0007669"/>
    <property type="project" value="TreeGrafter"/>
</dbReference>
<protein>
    <recommendedName>
        <fullName evidence="8">Amino acid transporter transmembrane domain-containing protein</fullName>
    </recommendedName>
</protein>
<keyword evidence="3 7" id="KW-0812">Transmembrane</keyword>
<evidence type="ECO:0000256" key="7">
    <source>
        <dbReference type="SAM" id="Phobius"/>
    </source>
</evidence>
<feature type="transmembrane region" description="Helical" evidence="7">
    <location>
        <begin position="21"/>
        <end position="40"/>
    </location>
</feature>
<organism evidence="9 10">
    <name type="scientific">Rubus argutus</name>
    <name type="common">Southern blackberry</name>
    <dbReference type="NCBI Taxonomy" id="59490"/>
    <lineage>
        <taxon>Eukaryota</taxon>
        <taxon>Viridiplantae</taxon>
        <taxon>Streptophyta</taxon>
        <taxon>Embryophyta</taxon>
        <taxon>Tracheophyta</taxon>
        <taxon>Spermatophyta</taxon>
        <taxon>Magnoliopsida</taxon>
        <taxon>eudicotyledons</taxon>
        <taxon>Gunneridae</taxon>
        <taxon>Pentapetalae</taxon>
        <taxon>rosids</taxon>
        <taxon>fabids</taxon>
        <taxon>Rosales</taxon>
        <taxon>Rosaceae</taxon>
        <taxon>Rosoideae</taxon>
        <taxon>Rosoideae incertae sedis</taxon>
        <taxon>Rubus</taxon>
    </lineage>
</organism>
<dbReference type="InterPro" id="IPR013057">
    <property type="entry name" value="AA_transpt_TM"/>
</dbReference>
<dbReference type="EMBL" id="JBEDUW010000005">
    <property type="protein sequence ID" value="KAK9927216.1"/>
    <property type="molecule type" value="Genomic_DNA"/>
</dbReference>
<evidence type="ECO:0000256" key="6">
    <source>
        <dbReference type="ARBA" id="ARBA00023136"/>
    </source>
</evidence>
<evidence type="ECO:0000313" key="9">
    <source>
        <dbReference type="EMBL" id="KAK9927216.1"/>
    </source>
</evidence>
<feature type="transmembrane region" description="Helical" evidence="7">
    <location>
        <begin position="165"/>
        <end position="187"/>
    </location>
</feature>